<keyword evidence="2 5" id="KW-0812">Transmembrane</keyword>
<name>A0A1E3RCT1_MYCFV</name>
<organism evidence="6 7">
    <name type="scientific">Mycolicibacterium flavescens</name>
    <name type="common">Mycobacterium flavescens</name>
    <dbReference type="NCBI Taxonomy" id="1776"/>
    <lineage>
        <taxon>Bacteria</taxon>
        <taxon>Bacillati</taxon>
        <taxon>Actinomycetota</taxon>
        <taxon>Actinomycetes</taxon>
        <taxon>Mycobacteriales</taxon>
        <taxon>Mycobacteriaceae</taxon>
        <taxon>Mycolicibacterium</taxon>
    </lineage>
</organism>
<evidence type="ECO:0000256" key="1">
    <source>
        <dbReference type="ARBA" id="ARBA00004141"/>
    </source>
</evidence>
<comment type="caution">
    <text evidence="6">The sequence shown here is derived from an EMBL/GenBank/DDBJ whole genome shotgun (WGS) entry which is preliminary data.</text>
</comment>
<sequence>MALATTSEPTGAHTAIGDPYALDPAKIKEPPKGWGPSVRFLGPGMITSAAVVGSGELITATTLGAEVGFLLLWLVFVSTFVKVAVQIEVARWSISTGQSAIEGYNRVPPRFLKRGWVSYLAVLMFLQFLTSQAGVLSAAGLALSLLVPIGSDSPTTASVGFWVLLMVLVAIAIHIANRYGIVEKVSTALVVIVTAAVVVLVFGIQVTPFAWSFADLAGGMQFQLAAGTMGVALAMFGLTGVGAGEITSYSFWCVEKGYAAWTGPNDGSEAWVQRARGWISVMKKDVWVAWVIYTTSTASFYILGAAVLNPQGLVPAGSEVITTISRIFTDTMGDWVGVVFLAFAALALYKTILANVPSLSRQVANAIAVFGVFEWADSKSRDRWLRGLMVVQPILWGTLGVVAASPLALVVLGGILNALYLVAVSIASLYLSFKETDPRIKDGRLFTVYLVISAIAIFAVGAISLYDMF</sequence>
<feature type="transmembrane region" description="Helical" evidence="5">
    <location>
        <begin position="388"/>
        <end position="409"/>
    </location>
</feature>
<dbReference type="Proteomes" id="UP000094053">
    <property type="component" value="Unassembled WGS sequence"/>
</dbReference>
<dbReference type="AlphaFoldDB" id="A0A1E3RCT1"/>
<feature type="transmembrane region" description="Helical" evidence="5">
    <location>
        <begin position="286"/>
        <end position="308"/>
    </location>
</feature>
<dbReference type="GO" id="GO:0005886">
    <property type="term" value="C:plasma membrane"/>
    <property type="evidence" value="ECO:0007669"/>
    <property type="project" value="TreeGrafter"/>
</dbReference>
<dbReference type="GO" id="GO:0034755">
    <property type="term" value="P:iron ion transmembrane transport"/>
    <property type="evidence" value="ECO:0007669"/>
    <property type="project" value="TreeGrafter"/>
</dbReference>
<reference evidence="7" key="1">
    <citation type="submission" date="2016-09" db="EMBL/GenBank/DDBJ databases">
        <authorList>
            <person name="Greninger A.L."/>
            <person name="Jerome K.R."/>
            <person name="Mcnair B."/>
            <person name="Wallis C."/>
            <person name="Fang F."/>
        </authorList>
    </citation>
    <scope>NUCLEOTIDE SEQUENCE [LARGE SCALE GENOMIC DNA]</scope>
    <source>
        <strain evidence="7">M6</strain>
    </source>
</reference>
<gene>
    <name evidence="6" type="ORF">BHQ18_22690</name>
</gene>
<feature type="transmembrane region" description="Helical" evidence="5">
    <location>
        <begin position="415"/>
        <end position="433"/>
    </location>
</feature>
<evidence type="ECO:0000256" key="2">
    <source>
        <dbReference type="ARBA" id="ARBA00022692"/>
    </source>
</evidence>
<evidence type="ECO:0000313" key="6">
    <source>
        <dbReference type="EMBL" id="ODQ87688.1"/>
    </source>
</evidence>
<dbReference type="EMBL" id="MIHA01000020">
    <property type="protein sequence ID" value="ODQ87688.1"/>
    <property type="molecule type" value="Genomic_DNA"/>
</dbReference>
<proteinExistence type="predicted"/>
<dbReference type="InterPro" id="IPR001046">
    <property type="entry name" value="NRAMP_fam"/>
</dbReference>
<evidence type="ECO:0000256" key="4">
    <source>
        <dbReference type="ARBA" id="ARBA00023136"/>
    </source>
</evidence>
<dbReference type="Pfam" id="PF01566">
    <property type="entry name" value="Nramp"/>
    <property type="match status" value="1"/>
</dbReference>
<feature type="transmembrane region" description="Helical" evidence="5">
    <location>
        <begin position="116"/>
        <end position="147"/>
    </location>
</feature>
<evidence type="ECO:0000256" key="5">
    <source>
        <dbReference type="SAM" id="Phobius"/>
    </source>
</evidence>
<evidence type="ECO:0000313" key="7">
    <source>
        <dbReference type="Proteomes" id="UP000094053"/>
    </source>
</evidence>
<feature type="transmembrane region" description="Helical" evidence="5">
    <location>
        <begin position="445"/>
        <end position="466"/>
    </location>
</feature>
<keyword evidence="4 5" id="KW-0472">Membrane</keyword>
<dbReference type="STRING" id="1776.BHQ18_22690"/>
<dbReference type="PANTHER" id="PTHR11706:SF3">
    <property type="entry name" value="METAL ION TRANSPORT PROTEIN"/>
    <property type="match status" value="1"/>
</dbReference>
<dbReference type="PANTHER" id="PTHR11706">
    <property type="entry name" value="SOLUTE CARRIER PROTEIN FAMILY 11 MEMBER"/>
    <property type="match status" value="1"/>
</dbReference>
<comment type="subcellular location">
    <subcellularLocation>
        <location evidence="1">Membrane</location>
        <topology evidence="1">Multi-pass membrane protein</topology>
    </subcellularLocation>
</comment>
<evidence type="ECO:0000256" key="3">
    <source>
        <dbReference type="ARBA" id="ARBA00022989"/>
    </source>
</evidence>
<keyword evidence="3 5" id="KW-1133">Transmembrane helix</keyword>
<dbReference type="GO" id="GO:0015086">
    <property type="term" value="F:cadmium ion transmembrane transporter activity"/>
    <property type="evidence" value="ECO:0007669"/>
    <property type="project" value="TreeGrafter"/>
</dbReference>
<dbReference type="NCBIfam" id="NF037982">
    <property type="entry name" value="Nramp_1"/>
    <property type="match status" value="1"/>
</dbReference>
<dbReference type="GO" id="GO:0005384">
    <property type="term" value="F:manganese ion transmembrane transporter activity"/>
    <property type="evidence" value="ECO:0007669"/>
    <property type="project" value="TreeGrafter"/>
</dbReference>
<feature type="transmembrane region" description="Helical" evidence="5">
    <location>
        <begin position="159"/>
        <end position="176"/>
    </location>
</feature>
<protein>
    <submittedName>
        <fullName evidence="6">Manganese transporter NRAMP</fullName>
    </submittedName>
</protein>
<keyword evidence="7" id="KW-1185">Reference proteome</keyword>
<accession>A0A1E3RCT1</accession>
<feature type="transmembrane region" description="Helical" evidence="5">
    <location>
        <begin position="220"/>
        <end position="241"/>
    </location>
</feature>
<feature type="transmembrane region" description="Helical" evidence="5">
    <location>
        <begin position="188"/>
        <end position="214"/>
    </location>
</feature>
<feature type="transmembrane region" description="Helical" evidence="5">
    <location>
        <begin position="335"/>
        <end position="353"/>
    </location>
</feature>